<organism evidence="1 2">
    <name type="scientific">Stappia sediminis</name>
    <dbReference type="NCBI Taxonomy" id="2692190"/>
    <lineage>
        <taxon>Bacteria</taxon>
        <taxon>Pseudomonadati</taxon>
        <taxon>Pseudomonadota</taxon>
        <taxon>Alphaproteobacteria</taxon>
        <taxon>Hyphomicrobiales</taxon>
        <taxon>Stappiaceae</taxon>
        <taxon>Stappia</taxon>
    </lineage>
</organism>
<evidence type="ECO:0000313" key="1">
    <source>
        <dbReference type="EMBL" id="MXN63886.1"/>
    </source>
</evidence>
<sequence>MIVQEFLRWVRTAPDHRRAEATSALARAWLYSQMSEEDRQAAEAAMTILLDDHAPEVRQALAWALARAEEAPRHIILALANDAPEIAEIVLGQSPVILDIELVDYAASVEDRLQVVIARRTGLSAAVAAAVAEVGALDACIALVENETARIAQFSMARLVERHGEVAALRNALMARGDTPLHIRQMLLKRLGDMLSTHPLVQSGLSPDRIEQAVVEARDRATVAMACDVTAQEAEALVEHLRVSEQLTAGLLLRAVCAGNIRLFEAALARLTDVPLPRVFDIVGAGRVGALRALLSKSGLPPRTHRAFVIAIEVWRDLRDDVIPGDPLTTRRMVERILTRYEDFDQNELDDLLAMLRRVATETAREAARAFVDRTLAA</sequence>
<reference evidence="1 2" key="1">
    <citation type="submission" date="2019-12" db="EMBL/GenBank/DDBJ databases">
        <authorList>
            <person name="Li M."/>
        </authorList>
    </citation>
    <scope>NUCLEOTIDE SEQUENCE [LARGE SCALE GENOMIC DNA]</scope>
    <source>
        <strain evidence="1 2">GBMRC 2046</strain>
    </source>
</reference>
<dbReference type="Proteomes" id="UP000433101">
    <property type="component" value="Unassembled WGS sequence"/>
</dbReference>
<name>A0A7X3S6D9_9HYPH</name>
<dbReference type="InterPro" id="IPR019285">
    <property type="entry name" value="DUF2336"/>
</dbReference>
<comment type="caution">
    <text evidence="1">The sequence shown here is derived from an EMBL/GenBank/DDBJ whole genome shotgun (WGS) entry which is preliminary data.</text>
</comment>
<gene>
    <name evidence="1" type="ORF">GR183_03135</name>
</gene>
<dbReference type="EMBL" id="WUMV01000001">
    <property type="protein sequence ID" value="MXN63886.1"/>
    <property type="molecule type" value="Genomic_DNA"/>
</dbReference>
<dbReference type="InterPro" id="IPR014598">
    <property type="entry name" value="UCP035865"/>
</dbReference>
<dbReference type="Pfam" id="PF10098">
    <property type="entry name" value="DUF2336"/>
    <property type="match status" value="1"/>
</dbReference>
<dbReference type="AlphaFoldDB" id="A0A7X3S6D9"/>
<accession>A0A7X3S6D9</accession>
<evidence type="ECO:0000313" key="2">
    <source>
        <dbReference type="Proteomes" id="UP000433101"/>
    </source>
</evidence>
<proteinExistence type="predicted"/>
<keyword evidence="2" id="KW-1185">Reference proteome</keyword>
<protein>
    <submittedName>
        <fullName evidence="1">DUF2336 domain-containing protein</fullName>
    </submittedName>
</protein>
<dbReference type="RefSeq" id="WP_160774105.1">
    <property type="nucleotide sequence ID" value="NZ_WUMV01000001.1"/>
</dbReference>
<dbReference type="PIRSF" id="PIRSF035865">
    <property type="entry name" value="UCP035865"/>
    <property type="match status" value="1"/>
</dbReference>